<keyword evidence="1" id="KW-0472">Membrane</keyword>
<keyword evidence="1" id="KW-0812">Transmembrane</keyword>
<proteinExistence type="predicted"/>
<organism evidence="2 3">
    <name type="scientific">Hypsizygus marmoreus</name>
    <name type="common">White beech mushroom</name>
    <name type="synonym">Agaricus marmoreus</name>
    <dbReference type="NCBI Taxonomy" id="39966"/>
    <lineage>
        <taxon>Eukaryota</taxon>
        <taxon>Fungi</taxon>
        <taxon>Dikarya</taxon>
        <taxon>Basidiomycota</taxon>
        <taxon>Agaricomycotina</taxon>
        <taxon>Agaricomycetes</taxon>
        <taxon>Agaricomycetidae</taxon>
        <taxon>Agaricales</taxon>
        <taxon>Tricholomatineae</taxon>
        <taxon>Lyophyllaceae</taxon>
        <taxon>Hypsizygus</taxon>
    </lineage>
</organism>
<dbReference type="OrthoDB" id="3249986at2759"/>
<evidence type="ECO:0000256" key="1">
    <source>
        <dbReference type="SAM" id="Phobius"/>
    </source>
</evidence>
<accession>A0A369K7G6</accession>
<keyword evidence="1" id="KW-1133">Transmembrane helix</keyword>
<dbReference type="InParanoid" id="A0A369K7G6"/>
<evidence type="ECO:0000313" key="3">
    <source>
        <dbReference type="Proteomes" id="UP000076154"/>
    </source>
</evidence>
<dbReference type="EMBL" id="LUEZ02000010">
    <property type="protein sequence ID" value="RDB29410.1"/>
    <property type="molecule type" value="Genomic_DNA"/>
</dbReference>
<reference evidence="2" key="1">
    <citation type="submission" date="2018-04" db="EMBL/GenBank/DDBJ databases">
        <title>Whole genome sequencing of Hypsizygus marmoreus.</title>
        <authorList>
            <person name="Choi I.-G."/>
            <person name="Min B."/>
            <person name="Kim J.-G."/>
            <person name="Kim S."/>
            <person name="Oh Y.-L."/>
            <person name="Kong W.-S."/>
            <person name="Park H."/>
            <person name="Jeong J."/>
            <person name="Song E.-S."/>
        </authorList>
    </citation>
    <scope>NUCLEOTIDE SEQUENCE [LARGE SCALE GENOMIC DNA]</scope>
    <source>
        <strain evidence="2">51987-8</strain>
    </source>
</reference>
<protein>
    <submittedName>
        <fullName evidence="2">Uncharacterized protein</fullName>
    </submittedName>
</protein>
<keyword evidence="3" id="KW-1185">Reference proteome</keyword>
<dbReference type="AlphaFoldDB" id="A0A369K7G6"/>
<comment type="caution">
    <text evidence="2">The sequence shown here is derived from an EMBL/GenBank/DDBJ whole genome shotgun (WGS) entry which is preliminary data.</text>
</comment>
<evidence type="ECO:0000313" key="2">
    <source>
        <dbReference type="EMBL" id="RDB29410.1"/>
    </source>
</evidence>
<dbReference type="Proteomes" id="UP000076154">
    <property type="component" value="Unassembled WGS sequence"/>
</dbReference>
<feature type="transmembrane region" description="Helical" evidence="1">
    <location>
        <begin position="293"/>
        <end position="319"/>
    </location>
</feature>
<sequence length="327" mass="36707">MACTTITSSRSILMHACLAYLSPEIQTFDAVLRDSCVRLTIPPTPSRLPIELLLLIREQLVPTIIIHLYQRSTKALARYETSLRNLLCEDCLAYNHEVYGPDLWEWQHFSGPCGCAGVIDRPRGTNSESSECWDHLEPKQHFADCATWLEFYLSFRSSHLTGCGNSLQAIWEVVRMVLRDHGCQIVDDLAPPISHIPSHFAAWTKVTVNARKPIVISTTSTPVADGSYHDFHSEPIVLHRAQRDLGLCFEYENGLEIWRAGTHPRPRLPSPKPSVTGTASPLQTHCTRMVKAFALFLGACITLPLTITTLVLTVLCSYIHPQPLRIM</sequence>
<gene>
    <name evidence="2" type="ORF">Hypma_016003</name>
</gene>
<name>A0A369K7G6_HYPMA</name>